<dbReference type="Pfam" id="PF20112">
    <property type="entry name" value="DUF6502"/>
    <property type="match status" value="1"/>
</dbReference>
<keyword evidence="2" id="KW-1185">Reference proteome</keyword>
<dbReference type="EMBL" id="BSPX01000021">
    <property type="protein sequence ID" value="GLT22276.1"/>
    <property type="molecule type" value="Genomic_DNA"/>
</dbReference>
<reference evidence="2" key="1">
    <citation type="journal article" date="2019" name="Int. J. Syst. Evol. Microbiol.">
        <title>The Global Catalogue of Microorganisms (GCM) 10K type strain sequencing project: providing services to taxonomists for standard genome sequencing and annotation.</title>
        <authorList>
            <consortium name="The Broad Institute Genomics Platform"/>
            <consortium name="The Broad Institute Genome Sequencing Center for Infectious Disease"/>
            <person name="Wu L."/>
            <person name="Ma J."/>
        </authorList>
    </citation>
    <scope>NUCLEOTIDE SEQUENCE [LARGE SCALE GENOMIC DNA]</scope>
    <source>
        <strain evidence="2">NBRC 102407</strain>
    </source>
</reference>
<dbReference type="Proteomes" id="UP001157167">
    <property type="component" value="Unassembled WGS sequence"/>
</dbReference>
<evidence type="ECO:0000313" key="1">
    <source>
        <dbReference type="EMBL" id="GLT22276.1"/>
    </source>
</evidence>
<organism evidence="1 2">
    <name type="scientific">Zoogloea oryzae</name>
    <dbReference type="NCBI Taxonomy" id="310767"/>
    <lineage>
        <taxon>Bacteria</taxon>
        <taxon>Pseudomonadati</taxon>
        <taxon>Pseudomonadota</taxon>
        <taxon>Betaproteobacteria</taxon>
        <taxon>Rhodocyclales</taxon>
        <taxon>Zoogloeaceae</taxon>
        <taxon>Zoogloea</taxon>
    </lineage>
</organism>
<dbReference type="InterPro" id="IPR045445">
    <property type="entry name" value="DUF6502"/>
</dbReference>
<protein>
    <submittedName>
        <fullName evidence="1">Uncharacterized protein</fullName>
    </submittedName>
</protein>
<gene>
    <name evidence="1" type="ORF">GCM10007933_17350</name>
</gene>
<sequence>MDEALRAQPGLSPARAVSRISVATGLNRREVTRLTRRETTARQVRPSLASEVFARWMTDPSFCDESGLPRILPRVSSTPGALSFEALAQAVTRDVHPRSFLEEMCRLGVAEFDAEADTVRLVRNAFVPSGEQAPMLGFLGDNVGDHLSASVANVLAEGEPPHFEQAVFADELSVQSEQAVRQFVLAQWKQLMREAVPLLEGLIEADAEAGRAQDRRVRIGLYSYAADMRPPQKQEESEK</sequence>
<accession>A0ABQ6FBX2</accession>
<name>A0ABQ6FBX2_9RHOO</name>
<proteinExistence type="predicted"/>
<evidence type="ECO:0000313" key="2">
    <source>
        <dbReference type="Proteomes" id="UP001157167"/>
    </source>
</evidence>
<comment type="caution">
    <text evidence="1">The sequence shown here is derived from an EMBL/GenBank/DDBJ whole genome shotgun (WGS) entry which is preliminary data.</text>
</comment>